<protein>
    <submittedName>
        <fullName evidence="2">Putative transcriptional regulator</fullName>
    </submittedName>
</protein>
<sequence>MKNLTLLSAFDVQQQLADAVRKKRKQRKWSRQALAERSTVPATTIKKFETTSQISLRQFILLWQCVDSLEGLATLTHTEKRSPRTIDEVLNS</sequence>
<accession>A0A0H5LZ30</accession>
<dbReference type="RefSeq" id="WP_053010070.1">
    <property type="nucleotide sequence ID" value="NZ_CWJI01000012.1"/>
</dbReference>
<dbReference type="Proteomes" id="UP000043316">
    <property type="component" value="Unassembled WGS sequence"/>
</dbReference>
<proteinExistence type="predicted"/>
<dbReference type="Gene3D" id="1.10.260.40">
    <property type="entry name" value="lambda repressor-like DNA-binding domains"/>
    <property type="match status" value="1"/>
</dbReference>
<dbReference type="GO" id="GO:0003677">
    <property type="term" value="F:DNA binding"/>
    <property type="evidence" value="ECO:0007669"/>
    <property type="project" value="InterPro"/>
</dbReference>
<dbReference type="AlphaFoldDB" id="A0A0H5LZ30"/>
<dbReference type="EMBL" id="CWJI01000012">
    <property type="protein sequence ID" value="CRY56330.1"/>
    <property type="molecule type" value="Genomic_DNA"/>
</dbReference>
<evidence type="ECO:0000313" key="3">
    <source>
        <dbReference type="Proteomes" id="UP000043316"/>
    </source>
</evidence>
<evidence type="ECO:0000259" key="1">
    <source>
        <dbReference type="PROSITE" id="PS50943"/>
    </source>
</evidence>
<name>A0A0H5LZ30_YERIN</name>
<organism evidence="2 3">
    <name type="scientific">Yersinia intermedia</name>
    <dbReference type="NCBI Taxonomy" id="631"/>
    <lineage>
        <taxon>Bacteria</taxon>
        <taxon>Pseudomonadati</taxon>
        <taxon>Pseudomonadota</taxon>
        <taxon>Gammaproteobacteria</taxon>
        <taxon>Enterobacterales</taxon>
        <taxon>Yersiniaceae</taxon>
        <taxon>Yersinia</taxon>
    </lineage>
</organism>
<dbReference type="InterPro" id="IPR010982">
    <property type="entry name" value="Lambda_DNA-bd_dom_sf"/>
</dbReference>
<feature type="domain" description="HTH cro/C1-type" evidence="1">
    <location>
        <begin position="20"/>
        <end position="50"/>
    </location>
</feature>
<reference evidence="3" key="1">
    <citation type="submission" date="2015-03" db="EMBL/GenBank/DDBJ databases">
        <authorList>
            <consortium name="Pathogen Informatics"/>
        </authorList>
    </citation>
    <scope>NUCLEOTIDE SEQUENCE [LARGE SCALE GENOMIC DNA]</scope>
    <source>
        <strain evidence="3">R148</strain>
    </source>
</reference>
<dbReference type="InterPro" id="IPR001387">
    <property type="entry name" value="Cro/C1-type_HTH"/>
</dbReference>
<dbReference type="PROSITE" id="PS50943">
    <property type="entry name" value="HTH_CROC1"/>
    <property type="match status" value="1"/>
</dbReference>
<dbReference type="CDD" id="cd00093">
    <property type="entry name" value="HTH_XRE"/>
    <property type="match status" value="1"/>
</dbReference>
<gene>
    <name evidence="2" type="ORF">ERS008476_03369</name>
</gene>
<evidence type="ECO:0000313" key="2">
    <source>
        <dbReference type="EMBL" id="CRY56330.1"/>
    </source>
</evidence>
<dbReference type="SUPFAM" id="SSF47413">
    <property type="entry name" value="lambda repressor-like DNA-binding domains"/>
    <property type="match status" value="1"/>
</dbReference>